<dbReference type="AlphaFoldDB" id="A0A368XYV7"/>
<name>A0A368XYV7_9BURK</name>
<dbReference type="InterPro" id="IPR011990">
    <property type="entry name" value="TPR-like_helical_dom_sf"/>
</dbReference>
<proteinExistence type="predicted"/>
<dbReference type="RefSeq" id="WP_114468453.1">
    <property type="nucleotide sequence ID" value="NZ_QPJK01000004.1"/>
</dbReference>
<gene>
    <name evidence="1" type="ORF">DES41_10413</name>
</gene>
<keyword evidence="2" id="KW-1185">Reference proteome</keyword>
<dbReference type="Proteomes" id="UP000252884">
    <property type="component" value="Unassembled WGS sequence"/>
</dbReference>
<dbReference type="SUPFAM" id="SSF81901">
    <property type="entry name" value="HCP-like"/>
    <property type="match status" value="1"/>
</dbReference>
<evidence type="ECO:0000313" key="2">
    <source>
        <dbReference type="Proteomes" id="UP000252884"/>
    </source>
</evidence>
<dbReference type="EMBL" id="QPJK01000004">
    <property type="protein sequence ID" value="RCW71194.1"/>
    <property type="molecule type" value="Genomic_DNA"/>
</dbReference>
<protein>
    <recommendedName>
        <fullName evidence="3">TPR repeat protein</fullName>
    </recommendedName>
</protein>
<organism evidence="1 2">
    <name type="scientific">Pseudorhodoferax soli</name>
    <dbReference type="NCBI Taxonomy" id="545864"/>
    <lineage>
        <taxon>Bacteria</taxon>
        <taxon>Pseudomonadati</taxon>
        <taxon>Pseudomonadota</taxon>
        <taxon>Betaproteobacteria</taxon>
        <taxon>Burkholderiales</taxon>
        <taxon>Comamonadaceae</taxon>
    </lineage>
</organism>
<sequence>MRRQDIQLLALARQGDAAARSEAGRRYLVGGDGFPRHVATGMEYLSHPSVRDRIETARTIAESLPLQDLLQLQQDEALRKAAGAGSLLAQFKLGVWLCLQHSRVDAGLSWLEAAATGGHVEARQAVAALRQARAADALPAMLRGVSGSAAVDVAQVATMAARQAREGGSLDLLLDCVHAALLLAPRLTHGLSDLVVAAVLLAEREGRELRGLLPEQVEASLEMAIARGERDAACLLGRALCGITHSGLSPARLATGSNMRKGVALLLRAADGGRDDAWLDLYAMHSDHRLSVSNPQLARFFLEKAATLGQAEAQRKLGALALRAATTLAESEQAIGWLHAAAAQDDAHARRLLHSLVLPVAGDEATARSAIEQLRQSDPWLAMRLTLARDFGLTKLEALSVDPAEGRRPWGLLVGRNPFITQARLSAPRAVPALTEQAAQNLARAASFFEQSRGDSNAFEGDLRRRSVRQRRAFERLGLTEDLFFAEASSTQLESFRLGPKWAFRAKKPLELALAS</sequence>
<dbReference type="Gene3D" id="1.25.40.10">
    <property type="entry name" value="Tetratricopeptide repeat domain"/>
    <property type="match status" value="2"/>
</dbReference>
<dbReference type="OrthoDB" id="8912593at2"/>
<reference evidence="1 2" key="1">
    <citation type="submission" date="2018-07" db="EMBL/GenBank/DDBJ databases">
        <title>Genomic Encyclopedia of Type Strains, Phase IV (KMG-IV): sequencing the most valuable type-strain genomes for metagenomic binning, comparative biology and taxonomic classification.</title>
        <authorList>
            <person name="Goeker M."/>
        </authorList>
    </citation>
    <scope>NUCLEOTIDE SEQUENCE [LARGE SCALE GENOMIC DNA]</scope>
    <source>
        <strain evidence="1 2">DSM 21634</strain>
    </source>
</reference>
<comment type="caution">
    <text evidence="1">The sequence shown here is derived from an EMBL/GenBank/DDBJ whole genome shotgun (WGS) entry which is preliminary data.</text>
</comment>
<accession>A0A368XYV7</accession>
<evidence type="ECO:0000313" key="1">
    <source>
        <dbReference type="EMBL" id="RCW71194.1"/>
    </source>
</evidence>
<evidence type="ECO:0008006" key="3">
    <source>
        <dbReference type="Google" id="ProtNLM"/>
    </source>
</evidence>